<dbReference type="Gene3D" id="2.40.160.210">
    <property type="entry name" value="Acyl-CoA thioesterase, double hotdog domain"/>
    <property type="match status" value="1"/>
</dbReference>
<name>A0AAD6YDR9_9AGAR</name>
<keyword evidence="3" id="KW-1185">Reference proteome</keyword>
<comment type="caution">
    <text evidence="2">The sequence shown here is derived from an EMBL/GenBank/DDBJ whole genome shotgun (WGS) entry which is preliminary data.</text>
</comment>
<sequence length="312" mass="34209">MTSIRLAHALLPTHAPAASPLYSPRRLIRPRCTLRPSQNTSRVTPTGFAWCPRRMDLILYTRASRRRLDNLNQGKTAEQTPVSRAHRRLTAIPSTSPATFLQPTSIGPFRVRPRKIRQGRGLTNLCADLLQQGRTRFTVHLIFGTLSADVRLGLSSASGYPPAARAPVTRGADAQAAFSPHVRWARDPHLRAHNRADGPARTHAGSVGGGALVWGAWFQLADPDPAARITRAAIVFLVDAFLGLPSLPRGDRRRRNVRCVAPLPCVHACVHWHAARRWYPTVTMGIKYKAPIPPPSATHAARTVGLYASGTF</sequence>
<reference evidence="2" key="1">
    <citation type="submission" date="2023-03" db="EMBL/GenBank/DDBJ databases">
        <title>Massive genome expansion in bonnet fungi (Mycena s.s.) driven by repeated elements and novel gene families across ecological guilds.</title>
        <authorList>
            <consortium name="Lawrence Berkeley National Laboratory"/>
            <person name="Harder C.B."/>
            <person name="Miyauchi S."/>
            <person name="Viragh M."/>
            <person name="Kuo A."/>
            <person name="Thoen E."/>
            <person name="Andreopoulos B."/>
            <person name="Lu D."/>
            <person name="Skrede I."/>
            <person name="Drula E."/>
            <person name="Henrissat B."/>
            <person name="Morin E."/>
            <person name="Kohler A."/>
            <person name="Barry K."/>
            <person name="LaButti K."/>
            <person name="Morin E."/>
            <person name="Salamov A."/>
            <person name="Lipzen A."/>
            <person name="Mereny Z."/>
            <person name="Hegedus B."/>
            <person name="Baldrian P."/>
            <person name="Stursova M."/>
            <person name="Weitz H."/>
            <person name="Taylor A."/>
            <person name="Grigoriev I.V."/>
            <person name="Nagy L.G."/>
            <person name="Martin F."/>
            <person name="Kauserud H."/>
        </authorList>
    </citation>
    <scope>NUCLEOTIDE SEQUENCE</scope>
    <source>
        <strain evidence="2">9144</strain>
    </source>
</reference>
<dbReference type="InterPro" id="IPR049449">
    <property type="entry name" value="TesB_ACOT8-like_N"/>
</dbReference>
<dbReference type="PANTHER" id="PTHR38110">
    <property type="entry name" value="CHROMOSOME 23, WHOLE GENOME SHOTGUN SEQUENCE"/>
    <property type="match status" value="1"/>
</dbReference>
<proteinExistence type="predicted"/>
<accession>A0AAD6YDR9</accession>
<evidence type="ECO:0000313" key="3">
    <source>
        <dbReference type="Proteomes" id="UP001219525"/>
    </source>
</evidence>
<dbReference type="Proteomes" id="UP001219525">
    <property type="component" value="Unassembled WGS sequence"/>
</dbReference>
<dbReference type="EMBL" id="JARJCW010000020">
    <property type="protein sequence ID" value="KAJ7213936.1"/>
    <property type="molecule type" value="Genomic_DNA"/>
</dbReference>
<dbReference type="PANTHER" id="PTHR38110:SF1">
    <property type="entry name" value="THIOESTERASE DOMAIN-CONTAINING PROTEIN"/>
    <property type="match status" value="1"/>
</dbReference>
<dbReference type="Pfam" id="PF13622">
    <property type="entry name" value="4HBT_3"/>
    <property type="match status" value="1"/>
</dbReference>
<feature type="domain" description="Acyl-CoA thioesterase-like N-terminal HotDog" evidence="1">
    <location>
        <begin position="96"/>
        <end position="143"/>
    </location>
</feature>
<gene>
    <name evidence="2" type="ORF">GGX14DRAFT_563521</name>
</gene>
<dbReference type="AlphaFoldDB" id="A0AAD6YDR9"/>
<dbReference type="InterPro" id="IPR042171">
    <property type="entry name" value="Acyl-CoA_hotdog"/>
</dbReference>
<dbReference type="InterPro" id="IPR052389">
    <property type="entry name" value="Sec_Metab_Biosynth-Assoc"/>
</dbReference>
<protein>
    <submittedName>
        <fullName evidence="2">Thioesterase-like superfamily-domain-containing protein</fullName>
    </submittedName>
</protein>
<evidence type="ECO:0000313" key="2">
    <source>
        <dbReference type="EMBL" id="KAJ7213936.1"/>
    </source>
</evidence>
<organism evidence="2 3">
    <name type="scientific">Mycena pura</name>
    <dbReference type="NCBI Taxonomy" id="153505"/>
    <lineage>
        <taxon>Eukaryota</taxon>
        <taxon>Fungi</taxon>
        <taxon>Dikarya</taxon>
        <taxon>Basidiomycota</taxon>
        <taxon>Agaricomycotina</taxon>
        <taxon>Agaricomycetes</taxon>
        <taxon>Agaricomycetidae</taxon>
        <taxon>Agaricales</taxon>
        <taxon>Marasmiineae</taxon>
        <taxon>Mycenaceae</taxon>
        <taxon>Mycena</taxon>
    </lineage>
</organism>
<evidence type="ECO:0000259" key="1">
    <source>
        <dbReference type="Pfam" id="PF13622"/>
    </source>
</evidence>